<dbReference type="CDD" id="cd03220">
    <property type="entry name" value="ABC_KpsT_Wzt"/>
    <property type="match status" value="1"/>
</dbReference>
<dbReference type="InterPro" id="IPR027417">
    <property type="entry name" value="P-loop_NTPase"/>
</dbReference>
<dbReference type="Pfam" id="PF14524">
    <property type="entry name" value="Wzt_C"/>
    <property type="match status" value="1"/>
</dbReference>
<dbReference type="GO" id="GO:0016020">
    <property type="term" value="C:membrane"/>
    <property type="evidence" value="ECO:0007669"/>
    <property type="project" value="InterPro"/>
</dbReference>
<sequence>MSHSPAPHTSVRTTEESATVAIRVQDVSKLYEMYETPRDRLKQFVVPLLCRALPPLRRLFSSGISSVPTFYKEFCALRNVSFEIAKGETVGIIGRNGSGKSTLLQIICGTLSPSSGSIQTSGRIAALLELGSGFNPEFTGHENVYINAKVLGLSKGDVDARFDEIVAFADIGDFIDQPVKTYSSGMYVRLAFAVIAHVDADILIVDEALAVGDIFFQQKCMRYLRDFQARDGTVVFVSHDTSAVINLCDRAILLSRENGIVVGKADAIAQIYIQELYAERDQSVPLSGKTTATDTAANRSSLDSNGASAVTCYRSGDLPANPIRITPFRHDADCFGKGGIKIVDAWFESPGGARTYTVNGGDPVSFCIRAEARQGIDHAAFGLMIKDRLGQYVFTESTDLAYRNGPPAIGPGDVVLATFSFLMPVLISGDYSMNVAVAEGIGDDHIQHHWINDAVALHSLKGRVVFGICGLHDMSMEIRVTAAQQSEAG</sequence>
<dbReference type="PROSITE" id="PS50893">
    <property type="entry name" value="ABC_TRANSPORTER_2"/>
    <property type="match status" value="1"/>
</dbReference>
<evidence type="ECO:0000256" key="2">
    <source>
        <dbReference type="ARBA" id="ARBA00022448"/>
    </source>
</evidence>
<proteinExistence type="inferred from homology"/>
<dbReference type="Gene3D" id="3.40.50.300">
    <property type="entry name" value="P-loop containing nucleotide triphosphate hydrolases"/>
    <property type="match status" value="1"/>
</dbReference>
<dbReference type="GO" id="GO:0016887">
    <property type="term" value="F:ATP hydrolysis activity"/>
    <property type="evidence" value="ECO:0007669"/>
    <property type="project" value="InterPro"/>
</dbReference>
<evidence type="ECO:0000313" key="8">
    <source>
        <dbReference type="Proteomes" id="UP000199169"/>
    </source>
</evidence>
<dbReference type="CDD" id="cd10147">
    <property type="entry name" value="Wzt_C-like"/>
    <property type="match status" value="1"/>
</dbReference>
<dbReference type="GO" id="GO:0140359">
    <property type="term" value="F:ABC-type transporter activity"/>
    <property type="evidence" value="ECO:0007669"/>
    <property type="project" value="InterPro"/>
</dbReference>
<keyword evidence="4" id="KW-0547">Nucleotide-binding</keyword>
<dbReference type="PANTHER" id="PTHR46743">
    <property type="entry name" value="TEICHOIC ACIDS EXPORT ATP-BINDING PROTEIN TAGH"/>
    <property type="match status" value="1"/>
</dbReference>
<reference evidence="7 8" key="1">
    <citation type="submission" date="2016-06" db="EMBL/GenBank/DDBJ databases">
        <authorList>
            <person name="Kjaerup R.B."/>
            <person name="Dalgaard T.S."/>
            <person name="Juul-Madsen H.R."/>
        </authorList>
    </citation>
    <scope>NUCLEOTIDE SEQUENCE [LARGE SCALE GENOMIC DNA]</scope>
    <source>
        <strain evidence="7">3</strain>
    </source>
</reference>
<evidence type="ECO:0000259" key="6">
    <source>
        <dbReference type="PROSITE" id="PS50893"/>
    </source>
</evidence>
<dbReference type="SMART" id="SM00382">
    <property type="entry name" value="AAA"/>
    <property type="match status" value="1"/>
</dbReference>
<comment type="similarity">
    <text evidence="1">Belongs to the ABC transporter superfamily.</text>
</comment>
<keyword evidence="3" id="KW-1003">Cell membrane</keyword>
<evidence type="ECO:0000313" key="7">
    <source>
        <dbReference type="EMBL" id="SBT03564.1"/>
    </source>
</evidence>
<dbReference type="Pfam" id="PF00005">
    <property type="entry name" value="ABC_tran"/>
    <property type="match status" value="1"/>
</dbReference>
<organism evidence="7 8">
    <name type="scientific">Candidatus Accumulibacter aalborgensis</name>
    <dbReference type="NCBI Taxonomy" id="1860102"/>
    <lineage>
        <taxon>Bacteria</taxon>
        <taxon>Pseudomonadati</taxon>
        <taxon>Pseudomonadota</taxon>
        <taxon>Betaproteobacteria</taxon>
        <taxon>Candidatus Accumulibacter</taxon>
    </lineage>
</organism>
<dbReference type="InterPro" id="IPR029439">
    <property type="entry name" value="Wzt_C"/>
</dbReference>
<feature type="domain" description="ABC transporter" evidence="6">
    <location>
        <begin position="59"/>
        <end position="281"/>
    </location>
</feature>
<dbReference type="Proteomes" id="UP000199169">
    <property type="component" value="Unassembled WGS sequence"/>
</dbReference>
<protein>
    <submittedName>
        <fullName evidence="7">Candidate ABC type polysaccharide/polyol phosphate export systems that might be involved in cell envelope biogenesis, ATP-binding component</fullName>
    </submittedName>
</protein>
<dbReference type="PANTHER" id="PTHR46743:SF2">
    <property type="entry name" value="TEICHOIC ACIDS EXPORT ATP-BINDING PROTEIN TAGH"/>
    <property type="match status" value="1"/>
</dbReference>
<keyword evidence="5 7" id="KW-0067">ATP-binding</keyword>
<keyword evidence="3" id="KW-0472">Membrane</keyword>
<dbReference type="InterPro" id="IPR003439">
    <property type="entry name" value="ABC_transporter-like_ATP-bd"/>
</dbReference>
<name>A0A1A8XEE9_9PROT</name>
<accession>A0A1A8XEE9</accession>
<dbReference type="EMBL" id="FLQX01000010">
    <property type="protein sequence ID" value="SBT03564.1"/>
    <property type="molecule type" value="Genomic_DNA"/>
</dbReference>
<evidence type="ECO:0000256" key="3">
    <source>
        <dbReference type="ARBA" id="ARBA00022475"/>
    </source>
</evidence>
<keyword evidence="8" id="KW-1185">Reference proteome</keyword>
<gene>
    <name evidence="7" type="ORF">ACCAA_1070003</name>
</gene>
<dbReference type="AlphaFoldDB" id="A0A1A8XEE9"/>
<dbReference type="GO" id="GO:0005524">
    <property type="term" value="F:ATP binding"/>
    <property type="evidence" value="ECO:0007669"/>
    <property type="project" value="UniProtKB-KW"/>
</dbReference>
<dbReference type="Gene3D" id="2.70.50.60">
    <property type="entry name" value="abc- transporter (atp binding component) like domain"/>
    <property type="match status" value="1"/>
</dbReference>
<dbReference type="InterPro" id="IPR015860">
    <property type="entry name" value="ABC_transpr_TagH-like"/>
</dbReference>
<dbReference type="InterPro" id="IPR003593">
    <property type="entry name" value="AAA+_ATPase"/>
</dbReference>
<dbReference type="InterPro" id="IPR050683">
    <property type="entry name" value="Bact_Polysacc_Export_ATP-bd"/>
</dbReference>
<evidence type="ECO:0000256" key="5">
    <source>
        <dbReference type="ARBA" id="ARBA00022840"/>
    </source>
</evidence>
<keyword evidence="2" id="KW-0813">Transport</keyword>
<dbReference type="STRING" id="1860102.ACCAA_1070003"/>
<evidence type="ECO:0000256" key="4">
    <source>
        <dbReference type="ARBA" id="ARBA00022741"/>
    </source>
</evidence>
<dbReference type="SUPFAM" id="SSF52540">
    <property type="entry name" value="P-loop containing nucleoside triphosphate hydrolases"/>
    <property type="match status" value="1"/>
</dbReference>
<evidence type="ECO:0000256" key="1">
    <source>
        <dbReference type="ARBA" id="ARBA00005417"/>
    </source>
</evidence>